<evidence type="ECO:0000313" key="1">
    <source>
        <dbReference type="EMBL" id="ENH98623.1"/>
    </source>
</evidence>
<dbReference type="HOGENOM" id="CLU_785653_0_0_1"/>
<reference evidence="2" key="2">
    <citation type="journal article" date="2013" name="PLoS Genet.">
        <title>Comparative genome structure, secondary metabolite, and effector coding capacity across Cochliobolus pathogens.</title>
        <authorList>
            <person name="Condon B.J."/>
            <person name="Leng Y."/>
            <person name="Wu D."/>
            <person name="Bushley K.E."/>
            <person name="Ohm R.A."/>
            <person name="Otillar R."/>
            <person name="Martin J."/>
            <person name="Schackwitz W."/>
            <person name="Grimwood J."/>
            <person name="MohdZainudin N."/>
            <person name="Xue C."/>
            <person name="Wang R."/>
            <person name="Manning V.A."/>
            <person name="Dhillon B."/>
            <person name="Tu Z.J."/>
            <person name="Steffenson B.J."/>
            <person name="Salamov A."/>
            <person name="Sun H."/>
            <person name="Lowry S."/>
            <person name="LaButti K."/>
            <person name="Han J."/>
            <person name="Copeland A."/>
            <person name="Lindquist E."/>
            <person name="Barry K."/>
            <person name="Schmutz J."/>
            <person name="Baker S.E."/>
            <person name="Ciuffetti L.M."/>
            <person name="Grigoriev I.V."/>
            <person name="Zhong S."/>
            <person name="Turgeon B.G."/>
        </authorList>
    </citation>
    <scope>NUCLEOTIDE SEQUENCE [LARGE SCALE GENOMIC DNA]</scope>
    <source>
        <strain evidence="2">C4 / ATCC 48331 / race T</strain>
    </source>
</reference>
<dbReference type="AlphaFoldDB" id="N4WED2"/>
<proteinExistence type="predicted"/>
<dbReference type="Proteomes" id="UP000012338">
    <property type="component" value="Unassembled WGS sequence"/>
</dbReference>
<dbReference type="GeneID" id="25839352"/>
<sequence>MEDQESQRLVNTTYFVTPKDLQHPVRYVYPPSEASHLYFALAIEGYHYLGIQISVVPFSLNEFPGQIFHCAYGSFARCCLKIQYEPVHSSVYEVTETIYKTLIPWHNWDLRTPGIWYVKELPPMSCAESGLDSCEARTRVHLEHYMVLSPGSGSSTPSQMSDEISLSGISFGFDMTKQHKMPRRERRRRNSVDLTVNPMTGAVDAFLERINSGIISNTELLPNIASRCIETTSVSLSQENATRAWQMCISFSRQSNQKVKCGKFLRFLSLCFFLIWQRYWPKQGKSAAREINAKMREAGFSGSSRGLKTLRDETVLINSIIASIRLHCNFEQAQIMHHIIFDTSNYQFIRTINRLSKDRRESFVRYICENVDIPSLAAYPCRAISVQSIIKKYLPNIS</sequence>
<dbReference type="EMBL" id="KB733517">
    <property type="protein sequence ID" value="ENH98623.1"/>
    <property type="molecule type" value="Genomic_DNA"/>
</dbReference>
<accession>N4WED2</accession>
<keyword evidence="2" id="KW-1185">Reference proteome</keyword>
<dbReference type="RefSeq" id="XP_014072533.1">
    <property type="nucleotide sequence ID" value="XM_014217058.1"/>
</dbReference>
<dbReference type="OrthoDB" id="3772513at2759"/>
<evidence type="ECO:0000313" key="2">
    <source>
        <dbReference type="Proteomes" id="UP000012338"/>
    </source>
</evidence>
<reference evidence="1 2" key="1">
    <citation type="journal article" date="2012" name="PLoS Pathog.">
        <title>Diverse lifestyles and strategies of plant pathogenesis encoded in the genomes of eighteen Dothideomycetes fungi.</title>
        <authorList>
            <person name="Ohm R.A."/>
            <person name="Feau N."/>
            <person name="Henrissat B."/>
            <person name="Schoch C.L."/>
            <person name="Horwitz B.A."/>
            <person name="Barry K.W."/>
            <person name="Condon B.J."/>
            <person name="Copeland A.C."/>
            <person name="Dhillon B."/>
            <person name="Glaser F."/>
            <person name="Hesse C.N."/>
            <person name="Kosti I."/>
            <person name="LaButti K."/>
            <person name="Lindquist E.A."/>
            <person name="Lucas S."/>
            <person name="Salamov A.A."/>
            <person name="Bradshaw R.E."/>
            <person name="Ciuffetti L."/>
            <person name="Hamelin R.C."/>
            <person name="Kema G.H.J."/>
            <person name="Lawrence C."/>
            <person name="Scott J.A."/>
            <person name="Spatafora J.W."/>
            <person name="Turgeon B.G."/>
            <person name="de Wit P.J.G.M."/>
            <person name="Zhong S."/>
            <person name="Goodwin S.B."/>
            <person name="Grigoriev I.V."/>
        </authorList>
    </citation>
    <scope>NUCLEOTIDE SEQUENCE [LARGE SCALE GENOMIC DNA]</scope>
    <source>
        <strain evidence="2">C4 / ATCC 48331 / race T</strain>
    </source>
</reference>
<name>N4WED2_COCH4</name>
<protein>
    <submittedName>
        <fullName evidence="1">Uncharacterized protein</fullName>
    </submittedName>
</protein>
<gene>
    <name evidence="1" type="ORF">COCC4DRAFT_155299</name>
</gene>
<organism evidence="1 2">
    <name type="scientific">Cochliobolus heterostrophus (strain C4 / ATCC 48331 / race T)</name>
    <name type="common">Southern corn leaf blight fungus</name>
    <name type="synonym">Bipolaris maydis</name>
    <dbReference type="NCBI Taxonomy" id="665024"/>
    <lineage>
        <taxon>Eukaryota</taxon>
        <taxon>Fungi</taxon>
        <taxon>Dikarya</taxon>
        <taxon>Ascomycota</taxon>
        <taxon>Pezizomycotina</taxon>
        <taxon>Dothideomycetes</taxon>
        <taxon>Pleosporomycetidae</taxon>
        <taxon>Pleosporales</taxon>
        <taxon>Pleosporineae</taxon>
        <taxon>Pleosporaceae</taxon>
        <taxon>Bipolaris</taxon>
    </lineage>
</organism>